<keyword evidence="3" id="KW-1185">Reference proteome</keyword>
<name>A0A3M6U5Z3_POCDA</name>
<dbReference type="AlphaFoldDB" id="A0A3M6U5Z3"/>
<protein>
    <submittedName>
        <fullName evidence="2">Uncharacterized protein</fullName>
    </submittedName>
</protein>
<evidence type="ECO:0000313" key="2">
    <source>
        <dbReference type="EMBL" id="RMX49027.1"/>
    </source>
</evidence>
<comment type="caution">
    <text evidence="2">The sequence shown here is derived from an EMBL/GenBank/DDBJ whole genome shotgun (WGS) entry which is preliminary data.</text>
</comment>
<organism evidence="2 3">
    <name type="scientific">Pocillopora damicornis</name>
    <name type="common">Cauliflower coral</name>
    <name type="synonym">Millepora damicornis</name>
    <dbReference type="NCBI Taxonomy" id="46731"/>
    <lineage>
        <taxon>Eukaryota</taxon>
        <taxon>Metazoa</taxon>
        <taxon>Cnidaria</taxon>
        <taxon>Anthozoa</taxon>
        <taxon>Hexacorallia</taxon>
        <taxon>Scleractinia</taxon>
        <taxon>Astrocoeniina</taxon>
        <taxon>Pocilloporidae</taxon>
        <taxon>Pocillopora</taxon>
    </lineage>
</organism>
<gene>
    <name evidence="2" type="ORF">pdam_00018110</name>
</gene>
<accession>A0A3M6U5Z3</accession>
<feature type="compositionally biased region" description="Polar residues" evidence="1">
    <location>
        <begin position="1"/>
        <end position="17"/>
    </location>
</feature>
<dbReference type="Proteomes" id="UP000275408">
    <property type="component" value="Unassembled WGS sequence"/>
</dbReference>
<evidence type="ECO:0000256" key="1">
    <source>
        <dbReference type="SAM" id="MobiDB-lite"/>
    </source>
</evidence>
<feature type="region of interest" description="Disordered" evidence="1">
    <location>
        <begin position="1"/>
        <end position="28"/>
    </location>
</feature>
<evidence type="ECO:0000313" key="3">
    <source>
        <dbReference type="Proteomes" id="UP000275408"/>
    </source>
</evidence>
<proteinExistence type="predicted"/>
<reference evidence="2 3" key="1">
    <citation type="journal article" date="2018" name="Sci. Rep.">
        <title>Comparative analysis of the Pocillopora damicornis genome highlights role of immune system in coral evolution.</title>
        <authorList>
            <person name="Cunning R."/>
            <person name="Bay R.A."/>
            <person name="Gillette P."/>
            <person name="Baker A.C."/>
            <person name="Traylor-Knowles N."/>
        </authorList>
    </citation>
    <scope>NUCLEOTIDE SEQUENCE [LARGE SCALE GENOMIC DNA]</scope>
    <source>
        <strain evidence="2">RSMAS</strain>
        <tissue evidence="2">Whole animal</tissue>
    </source>
</reference>
<sequence>MSPVSTNTSPEPQIHSMQQVVHRRQRQVVPPDAMKNVVDLIMEERMGVDINDECLSYYPPGTTSRKW</sequence>
<dbReference type="EMBL" id="RCHS01002189">
    <property type="protein sequence ID" value="RMX49027.1"/>
    <property type="molecule type" value="Genomic_DNA"/>
</dbReference>